<evidence type="ECO:0000256" key="2">
    <source>
        <dbReference type="ARBA" id="ARBA00022737"/>
    </source>
</evidence>
<dbReference type="InterPro" id="IPR032675">
    <property type="entry name" value="LRR_dom_sf"/>
</dbReference>
<keyword evidence="4" id="KW-1185">Reference proteome</keyword>
<keyword evidence="1" id="KW-0433">Leucine-rich repeat</keyword>
<feature type="signal peptide" evidence="3">
    <location>
        <begin position="1"/>
        <end position="24"/>
    </location>
</feature>
<dbReference type="RefSeq" id="XP_013773616.1">
    <property type="nucleotide sequence ID" value="XM_013918162.2"/>
</dbReference>
<dbReference type="InterPro" id="IPR001611">
    <property type="entry name" value="Leu-rich_rpt"/>
</dbReference>
<sequence length="387" mass="43851">MKYRVMELITCVLLMASFVNYGIAGSSCPPEEYISPWFCIKTSSSTQNFYTIVVCNRPECKDHLYRVDGAAGHLVLDKVIITGITNNDTDKDWNLKLPSRWLLMSRVRELEIRDTTLSDCFLCNNPFQEQDQYLKKLVFSNCSLKGKLCNECTTTIKKLVTTTTTTTTRRPRQYGFYSRNINHFPRSTSPEPKYEYTKIANGIRMNGLTNAKSLESLDLSFNAIEEINSNAFPPEVSSLKILVLSHNNISVISSAAFTTLTSLSELDLSHNKLANLSRNIFDSPDSKLEVLNLNWNRISVLQENMFSLMLALKKVNIAHNFLQYIPSATWRQELGVIQTIDLSGNFLICDCDIKWILANETEITGLCSAPWKFAYQPVKRAAATLIC</sequence>
<organism evidence="4 5">
    <name type="scientific">Limulus polyphemus</name>
    <name type="common">Atlantic horseshoe crab</name>
    <dbReference type="NCBI Taxonomy" id="6850"/>
    <lineage>
        <taxon>Eukaryota</taxon>
        <taxon>Metazoa</taxon>
        <taxon>Ecdysozoa</taxon>
        <taxon>Arthropoda</taxon>
        <taxon>Chelicerata</taxon>
        <taxon>Merostomata</taxon>
        <taxon>Xiphosura</taxon>
        <taxon>Limulidae</taxon>
        <taxon>Limulus</taxon>
    </lineage>
</organism>
<accession>A0ABM1B2S1</accession>
<dbReference type="PANTHER" id="PTHR24366">
    <property type="entry name" value="IG(IMMUNOGLOBULIN) AND LRR(LEUCINE RICH REPEAT) DOMAINS"/>
    <property type="match status" value="1"/>
</dbReference>
<dbReference type="PROSITE" id="PS51450">
    <property type="entry name" value="LRR"/>
    <property type="match status" value="4"/>
</dbReference>
<evidence type="ECO:0000256" key="1">
    <source>
        <dbReference type="ARBA" id="ARBA00022614"/>
    </source>
</evidence>
<dbReference type="PANTHER" id="PTHR24366:SF96">
    <property type="entry name" value="LEUCINE RICH REPEAT CONTAINING 53"/>
    <property type="match status" value="1"/>
</dbReference>
<dbReference type="PROSITE" id="PS51257">
    <property type="entry name" value="PROKAR_LIPOPROTEIN"/>
    <property type="match status" value="1"/>
</dbReference>
<evidence type="ECO:0000313" key="5">
    <source>
        <dbReference type="RefSeq" id="XP_013773616.1"/>
    </source>
</evidence>
<dbReference type="GeneID" id="106458638"/>
<keyword evidence="3" id="KW-0732">Signal</keyword>
<evidence type="ECO:0000256" key="3">
    <source>
        <dbReference type="SAM" id="SignalP"/>
    </source>
</evidence>
<name>A0ABM1B2S1_LIMPO</name>
<dbReference type="Pfam" id="PF13855">
    <property type="entry name" value="LRR_8"/>
    <property type="match status" value="1"/>
</dbReference>
<evidence type="ECO:0000313" key="4">
    <source>
        <dbReference type="Proteomes" id="UP000694941"/>
    </source>
</evidence>
<protein>
    <submittedName>
        <fullName evidence="5">Uncharacterized protein LOC106458638</fullName>
    </submittedName>
</protein>
<proteinExistence type="predicted"/>
<dbReference type="PRINTS" id="PR00019">
    <property type="entry name" value="LEURICHRPT"/>
</dbReference>
<feature type="chain" id="PRO_5047434071" evidence="3">
    <location>
        <begin position="25"/>
        <end position="387"/>
    </location>
</feature>
<keyword evidence="2" id="KW-0677">Repeat</keyword>
<dbReference type="SMART" id="SM00369">
    <property type="entry name" value="LRR_TYP"/>
    <property type="match status" value="5"/>
</dbReference>
<gene>
    <name evidence="5" type="primary">LOC106458638</name>
</gene>
<dbReference type="SUPFAM" id="SSF52058">
    <property type="entry name" value="L domain-like"/>
    <property type="match status" value="1"/>
</dbReference>
<dbReference type="Proteomes" id="UP000694941">
    <property type="component" value="Unplaced"/>
</dbReference>
<dbReference type="Gene3D" id="3.80.10.10">
    <property type="entry name" value="Ribonuclease Inhibitor"/>
    <property type="match status" value="1"/>
</dbReference>
<reference evidence="5" key="1">
    <citation type="submission" date="2025-08" db="UniProtKB">
        <authorList>
            <consortium name="RefSeq"/>
        </authorList>
    </citation>
    <scope>IDENTIFICATION</scope>
    <source>
        <tissue evidence="5">Muscle</tissue>
    </source>
</reference>
<dbReference type="InterPro" id="IPR003591">
    <property type="entry name" value="Leu-rich_rpt_typical-subtyp"/>
</dbReference>